<dbReference type="GO" id="GO:0005634">
    <property type="term" value="C:nucleus"/>
    <property type="evidence" value="ECO:0007669"/>
    <property type="project" value="TreeGrafter"/>
</dbReference>
<evidence type="ECO:0000313" key="9">
    <source>
        <dbReference type="Proteomes" id="UP000472270"/>
    </source>
</evidence>
<evidence type="ECO:0000313" key="8">
    <source>
        <dbReference type="Ensembl" id="ENSSRHP00000084470.1"/>
    </source>
</evidence>
<feature type="domain" description="CCHC-type" evidence="7">
    <location>
        <begin position="13"/>
        <end position="28"/>
    </location>
</feature>
<dbReference type="Gene3D" id="3.30.40.10">
    <property type="entry name" value="Zinc/RING finger domain, C3HC4 (zinc finger)"/>
    <property type="match status" value="1"/>
</dbReference>
<evidence type="ECO:0000256" key="2">
    <source>
        <dbReference type="ARBA" id="ARBA00022771"/>
    </source>
</evidence>
<keyword evidence="2 4" id="KW-0863">Zinc-finger</keyword>
<dbReference type="Gene3D" id="4.10.60.10">
    <property type="entry name" value="Zinc finger, CCHC-type"/>
    <property type="match status" value="1"/>
</dbReference>
<protein>
    <submittedName>
        <fullName evidence="8">E3 ubiquitin-protein ligase RBBP6-like</fullName>
    </submittedName>
</protein>
<evidence type="ECO:0000256" key="4">
    <source>
        <dbReference type="PROSITE-ProRule" id="PRU00047"/>
    </source>
</evidence>
<gene>
    <name evidence="8" type="primary">LOC107749326</name>
</gene>
<evidence type="ECO:0000259" key="6">
    <source>
        <dbReference type="PROSITE" id="PS50089"/>
    </source>
</evidence>
<dbReference type="GO" id="GO:0006511">
    <property type="term" value="P:ubiquitin-dependent protein catabolic process"/>
    <property type="evidence" value="ECO:0007669"/>
    <property type="project" value="TreeGrafter"/>
</dbReference>
<dbReference type="SMART" id="SM00343">
    <property type="entry name" value="ZnF_C2HC"/>
    <property type="match status" value="1"/>
</dbReference>
<evidence type="ECO:0000256" key="3">
    <source>
        <dbReference type="ARBA" id="ARBA00022833"/>
    </source>
</evidence>
<keyword evidence="1" id="KW-0479">Metal-binding</keyword>
<feature type="compositionally biased region" description="Low complexity" evidence="5">
    <location>
        <begin position="92"/>
        <end position="104"/>
    </location>
</feature>
<proteinExistence type="predicted"/>
<reference evidence="8" key="1">
    <citation type="submission" date="2025-08" db="UniProtKB">
        <authorList>
            <consortium name="Ensembl"/>
        </authorList>
    </citation>
    <scope>IDENTIFICATION</scope>
</reference>
<name>A0A673M1N7_9TELE</name>
<dbReference type="InterPro" id="IPR025829">
    <property type="entry name" value="Zn_knuckle_CX2CX3GHX4C"/>
</dbReference>
<dbReference type="SUPFAM" id="SSF57850">
    <property type="entry name" value="RING/U-box"/>
    <property type="match status" value="1"/>
</dbReference>
<dbReference type="PROSITE" id="PS50158">
    <property type="entry name" value="ZF_CCHC"/>
    <property type="match status" value="1"/>
</dbReference>
<dbReference type="InterPro" id="IPR033489">
    <property type="entry name" value="RBBP6"/>
</dbReference>
<evidence type="ECO:0000259" key="7">
    <source>
        <dbReference type="PROSITE" id="PS50158"/>
    </source>
</evidence>
<dbReference type="GO" id="GO:0003676">
    <property type="term" value="F:nucleic acid binding"/>
    <property type="evidence" value="ECO:0007669"/>
    <property type="project" value="InterPro"/>
</dbReference>
<dbReference type="PANTHER" id="PTHR15439:SF0">
    <property type="entry name" value="CELL DIVISION CYCLE AND APOPTOSIS REGULATOR PROTEIN 1-RELATED"/>
    <property type="match status" value="1"/>
</dbReference>
<dbReference type="PROSITE" id="PS50089">
    <property type="entry name" value="ZF_RING_2"/>
    <property type="match status" value="1"/>
</dbReference>
<dbReference type="GO" id="GO:0006397">
    <property type="term" value="P:mRNA processing"/>
    <property type="evidence" value="ECO:0007669"/>
    <property type="project" value="InterPro"/>
</dbReference>
<reference evidence="8" key="2">
    <citation type="submission" date="2025-09" db="UniProtKB">
        <authorList>
            <consortium name="Ensembl"/>
        </authorList>
    </citation>
    <scope>IDENTIFICATION</scope>
</reference>
<feature type="region of interest" description="Disordered" evidence="5">
    <location>
        <begin position="85"/>
        <end position="104"/>
    </location>
</feature>
<evidence type="ECO:0000256" key="1">
    <source>
        <dbReference type="ARBA" id="ARBA00022723"/>
    </source>
</evidence>
<dbReference type="SUPFAM" id="SSF57756">
    <property type="entry name" value="Retrovirus zinc finger-like domains"/>
    <property type="match status" value="1"/>
</dbReference>
<dbReference type="Proteomes" id="UP000472270">
    <property type="component" value="Unassembled WGS sequence"/>
</dbReference>
<dbReference type="Pfam" id="PF13696">
    <property type="entry name" value="zf-CCHC_2"/>
    <property type="match status" value="1"/>
</dbReference>
<dbReference type="AlphaFoldDB" id="A0A673M1N7"/>
<dbReference type="InterPro" id="IPR001841">
    <property type="entry name" value="Znf_RING"/>
</dbReference>
<dbReference type="GO" id="GO:0016567">
    <property type="term" value="P:protein ubiquitination"/>
    <property type="evidence" value="ECO:0007669"/>
    <property type="project" value="InterPro"/>
</dbReference>
<keyword evidence="9" id="KW-1185">Reference proteome</keyword>
<dbReference type="CDD" id="cd16620">
    <property type="entry name" value="vRING-HC-C4C4_RBBP6"/>
    <property type="match status" value="1"/>
</dbReference>
<dbReference type="GO" id="GO:0008270">
    <property type="term" value="F:zinc ion binding"/>
    <property type="evidence" value="ECO:0007669"/>
    <property type="project" value="UniProtKB-KW"/>
</dbReference>
<sequence length="191" mass="21201">MKLVGLLPPNYICFRCGIPGHHIKNCPSTWDKSFAPRKRMRKCAGIPRSFLVEVDDPDRKGVMMDSSGKYVIPIMNAEAYAIRKKEKPPFSPQNEPSSSSSSDPVPAALLCLICKDLLTDAVMIPCCSTSYCDECIRTCLLESDGHLCPTCRQSDVSPDALTANTVLRHVRPSALFLLVDHLLHLHFRTIS</sequence>
<keyword evidence="3" id="KW-0862">Zinc</keyword>
<evidence type="ECO:0000256" key="5">
    <source>
        <dbReference type="SAM" id="MobiDB-lite"/>
    </source>
</evidence>
<dbReference type="Pfam" id="PF13920">
    <property type="entry name" value="zf-C3HC4_3"/>
    <property type="match status" value="1"/>
</dbReference>
<dbReference type="PANTHER" id="PTHR15439">
    <property type="entry name" value="RETINOBLASTOMA-BINDING PROTEIN 6"/>
    <property type="match status" value="1"/>
</dbReference>
<dbReference type="InterPro" id="IPR013083">
    <property type="entry name" value="Znf_RING/FYVE/PHD"/>
</dbReference>
<dbReference type="InterPro" id="IPR036875">
    <property type="entry name" value="Znf_CCHC_sf"/>
</dbReference>
<dbReference type="GO" id="GO:0061630">
    <property type="term" value="F:ubiquitin protein ligase activity"/>
    <property type="evidence" value="ECO:0007669"/>
    <property type="project" value="InterPro"/>
</dbReference>
<accession>A0A673M1N7</accession>
<dbReference type="InterPro" id="IPR001878">
    <property type="entry name" value="Znf_CCHC"/>
</dbReference>
<organism evidence="8 9">
    <name type="scientific">Sinocyclocheilus rhinocerous</name>
    <dbReference type="NCBI Taxonomy" id="307959"/>
    <lineage>
        <taxon>Eukaryota</taxon>
        <taxon>Metazoa</taxon>
        <taxon>Chordata</taxon>
        <taxon>Craniata</taxon>
        <taxon>Vertebrata</taxon>
        <taxon>Euteleostomi</taxon>
        <taxon>Actinopterygii</taxon>
        <taxon>Neopterygii</taxon>
        <taxon>Teleostei</taxon>
        <taxon>Ostariophysi</taxon>
        <taxon>Cypriniformes</taxon>
        <taxon>Cyprinidae</taxon>
        <taxon>Cyprininae</taxon>
        <taxon>Sinocyclocheilus</taxon>
    </lineage>
</organism>
<feature type="domain" description="RING-type" evidence="6">
    <location>
        <begin position="111"/>
        <end position="152"/>
    </location>
</feature>
<dbReference type="Ensembl" id="ENSSRHT00000086752.1">
    <property type="protein sequence ID" value="ENSSRHP00000084470.1"/>
    <property type="gene ID" value="ENSSRHG00000041818.1"/>
</dbReference>